<comment type="function">
    <text evidence="13">Required for the formation of a threonylcarbamoyl group on adenosine at position 37 (t(6)A37) in tRNAs that read codons beginning with adenine.</text>
</comment>
<keyword evidence="8 13" id="KW-0548">Nucleotidyltransferase</keyword>
<evidence type="ECO:0000256" key="11">
    <source>
        <dbReference type="ARBA" id="ARBA00029774"/>
    </source>
</evidence>
<feature type="binding site" evidence="14">
    <location>
        <position position="37"/>
    </location>
    <ligand>
        <name>L-threonine</name>
        <dbReference type="ChEBI" id="CHEBI:57926"/>
    </ligand>
</feature>
<keyword evidence="9 13" id="KW-0547">Nucleotide-binding</keyword>
<dbReference type="FunFam" id="3.90.870.10:FF:000008">
    <property type="entry name" value="Threonylcarbamoyl-AMP synthase"/>
    <property type="match status" value="1"/>
</dbReference>
<feature type="binding site" evidence="14">
    <location>
        <position position="143"/>
    </location>
    <ligand>
        <name>L-threonine</name>
        <dbReference type="ChEBI" id="CHEBI:57926"/>
    </ligand>
</feature>
<dbReference type="InterPro" id="IPR006070">
    <property type="entry name" value="Sua5-like_dom"/>
</dbReference>
<dbReference type="Gene3D" id="3.90.870.10">
    <property type="entry name" value="DHBP synthase"/>
    <property type="match status" value="1"/>
</dbReference>
<name>A0A3G1B707_9ARCH</name>
<dbReference type="GO" id="GO:0061710">
    <property type="term" value="F:L-threonylcarbamoyladenylate synthase"/>
    <property type="evidence" value="ECO:0007669"/>
    <property type="project" value="UniProtKB-EC"/>
</dbReference>
<feature type="domain" description="YrdC-like" evidence="15">
    <location>
        <begin position="15"/>
        <end position="201"/>
    </location>
</feature>
<dbReference type="STRING" id="1603555.SU86_005270"/>
<feature type="binding site" evidence="14">
    <location>
        <position position="153"/>
    </location>
    <ligand>
        <name>ATP</name>
        <dbReference type="ChEBI" id="CHEBI:30616"/>
    </ligand>
</feature>
<evidence type="ECO:0000256" key="6">
    <source>
        <dbReference type="ARBA" id="ARBA00022679"/>
    </source>
</evidence>
<organism evidence="16 17">
    <name type="scientific">Candidatus Nitrosotenuis cloacae</name>
    <dbReference type="NCBI Taxonomy" id="1603555"/>
    <lineage>
        <taxon>Archaea</taxon>
        <taxon>Nitrososphaerota</taxon>
        <taxon>Candidatus Nitrosotenuis</taxon>
    </lineage>
</organism>
<evidence type="ECO:0000256" key="9">
    <source>
        <dbReference type="ARBA" id="ARBA00022741"/>
    </source>
</evidence>
<evidence type="ECO:0000259" key="15">
    <source>
        <dbReference type="PROSITE" id="PS51163"/>
    </source>
</evidence>
<evidence type="ECO:0000256" key="8">
    <source>
        <dbReference type="ARBA" id="ARBA00022695"/>
    </source>
</evidence>
<keyword evidence="6 13" id="KW-0808">Transferase</keyword>
<sequence length="342" mass="37330">MQTKILRVNPRNPSISQIRQAAKKIRSGNVVAFPTETVYGLGANALDSKSVRKIFAAKGRPSDNPLIVHIFDIAEIGILADNIPNMAYDLMERFWPGPLTLVLKKSKIVPKIVTGGLDTVAIRMPKNKIAQAIIREASVPVAAPSANVAGRPSPTMAKHVREDLAGKISLIIDGGPTKIGIESTVVDLSKKTPMLLRPGSVTLEQLQEIVGAVKIHPIIFGKKTNTIHRSPGMKYRHYSPSAKIILVEGTKAKQKISQLLHQYKSQGMRVGILSMEKSHTKSDLTRFIGSNPDTIAANLFKSFREFDEKKIDIILAQGISQKGLGLGIMNRLGKAAYKKIRA</sequence>
<evidence type="ECO:0000256" key="13">
    <source>
        <dbReference type="PIRNR" id="PIRNR004930"/>
    </source>
</evidence>
<evidence type="ECO:0000256" key="2">
    <source>
        <dbReference type="ARBA" id="ARBA00007663"/>
    </source>
</evidence>
<protein>
    <recommendedName>
        <fullName evidence="4 13">Threonylcarbamoyl-AMP synthase</fullName>
        <shortName evidence="13">TC-AMP synthase</shortName>
        <ecNumber evidence="3 13">2.7.7.87</ecNumber>
    </recommendedName>
    <alternativeName>
        <fullName evidence="11 13">L-threonylcarbamoyladenylate synthase</fullName>
    </alternativeName>
</protein>
<dbReference type="GO" id="GO:0006450">
    <property type="term" value="P:regulation of translational fidelity"/>
    <property type="evidence" value="ECO:0007669"/>
    <property type="project" value="TreeGrafter"/>
</dbReference>
<accession>A0A3G1B707</accession>
<evidence type="ECO:0000256" key="12">
    <source>
        <dbReference type="ARBA" id="ARBA00048366"/>
    </source>
</evidence>
<dbReference type="PIRSF" id="PIRSF004930">
    <property type="entry name" value="Tln_factor_SUA5"/>
    <property type="match status" value="1"/>
</dbReference>
<evidence type="ECO:0000256" key="5">
    <source>
        <dbReference type="ARBA" id="ARBA00022490"/>
    </source>
</evidence>
<dbReference type="Pfam" id="PF01300">
    <property type="entry name" value="Sua5_yciO_yrdC"/>
    <property type="match status" value="1"/>
</dbReference>
<feature type="binding site" evidence="14">
    <location>
        <position position="238"/>
    </location>
    <ligand>
        <name>ATP</name>
        <dbReference type="ChEBI" id="CHEBI:30616"/>
    </ligand>
</feature>
<evidence type="ECO:0000256" key="3">
    <source>
        <dbReference type="ARBA" id="ARBA00012584"/>
    </source>
</evidence>
<dbReference type="GeneID" id="24875808"/>
<evidence type="ECO:0000256" key="10">
    <source>
        <dbReference type="ARBA" id="ARBA00022840"/>
    </source>
</evidence>
<dbReference type="SUPFAM" id="SSF55821">
    <property type="entry name" value="YrdC/RibB"/>
    <property type="match status" value="1"/>
</dbReference>
<dbReference type="PANTHER" id="PTHR17490:SF16">
    <property type="entry name" value="THREONYLCARBAMOYL-AMP SYNTHASE"/>
    <property type="match status" value="1"/>
</dbReference>
<dbReference type="Proteomes" id="UP000266745">
    <property type="component" value="Chromosome"/>
</dbReference>
<dbReference type="GO" id="GO:0008033">
    <property type="term" value="P:tRNA processing"/>
    <property type="evidence" value="ECO:0007669"/>
    <property type="project" value="UniProtKB-KW"/>
</dbReference>
<dbReference type="GO" id="GO:0005737">
    <property type="term" value="C:cytoplasm"/>
    <property type="evidence" value="ECO:0007669"/>
    <property type="project" value="UniProtKB-SubCell"/>
</dbReference>
<dbReference type="InterPro" id="IPR038385">
    <property type="entry name" value="Sua5/YwlC_C"/>
</dbReference>
<dbReference type="GO" id="GO:0003725">
    <property type="term" value="F:double-stranded RNA binding"/>
    <property type="evidence" value="ECO:0007669"/>
    <property type="project" value="UniProtKB-UniRule"/>
</dbReference>
<dbReference type="InterPro" id="IPR005145">
    <property type="entry name" value="Sua5_C"/>
</dbReference>
<dbReference type="OrthoDB" id="39992at2157"/>
<keyword evidence="10 13" id="KW-0067">ATP-binding</keyword>
<feature type="binding site" evidence="14">
    <location>
        <position position="145"/>
    </location>
    <ligand>
        <name>ATP</name>
        <dbReference type="ChEBI" id="CHEBI:30616"/>
    </ligand>
</feature>
<dbReference type="EC" id="2.7.7.87" evidence="3 13"/>
<gene>
    <name evidence="16" type="ORF">SU86_005270</name>
</gene>
<dbReference type="AlphaFoldDB" id="A0A3G1B707"/>
<dbReference type="GO" id="GO:0005524">
    <property type="term" value="F:ATP binding"/>
    <property type="evidence" value="ECO:0007669"/>
    <property type="project" value="UniProtKB-UniRule"/>
</dbReference>
<feature type="binding site" evidence="14">
    <location>
        <position position="60"/>
    </location>
    <ligand>
        <name>ATP</name>
        <dbReference type="ChEBI" id="CHEBI:30616"/>
    </ligand>
</feature>
<dbReference type="EMBL" id="CP011097">
    <property type="protein sequence ID" value="AJZ75871.1"/>
    <property type="molecule type" value="Genomic_DNA"/>
</dbReference>
<feature type="binding site" evidence="14">
    <location>
        <position position="119"/>
    </location>
    <ligand>
        <name>ATP</name>
        <dbReference type="ChEBI" id="CHEBI:30616"/>
    </ligand>
</feature>
<proteinExistence type="inferred from homology"/>
<dbReference type="PROSITE" id="PS51163">
    <property type="entry name" value="YRDC"/>
    <property type="match status" value="1"/>
</dbReference>
<dbReference type="KEGG" id="tah:SU86_005270"/>
<comment type="catalytic activity">
    <reaction evidence="12 13">
        <text>L-threonine + hydrogencarbonate + ATP = L-threonylcarbamoyladenylate + diphosphate + H2O</text>
        <dbReference type="Rhea" id="RHEA:36407"/>
        <dbReference type="ChEBI" id="CHEBI:15377"/>
        <dbReference type="ChEBI" id="CHEBI:17544"/>
        <dbReference type="ChEBI" id="CHEBI:30616"/>
        <dbReference type="ChEBI" id="CHEBI:33019"/>
        <dbReference type="ChEBI" id="CHEBI:57926"/>
        <dbReference type="ChEBI" id="CHEBI:73682"/>
        <dbReference type="EC" id="2.7.7.87"/>
    </reaction>
</comment>
<dbReference type="Pfam" id="PF03481">
    <property type="entry name" value="Sua5_C"/>
    <property type="match status" value="1"/>
</dbReference>
<dbReference type="InterPro" id="IPR010923">
    <property type="entry name" value="T(6)A37_SUA5"/>
</dbReference>
<keyword evidence="7 13" id="KW-0819">tRNA processing</keyword>
<evidence type="ECO:0000256" key="4">
    <source>
        <dbReference type="ARBA" id="ARBA00015492"/>
    </source>
</evidence>
<evidence type="ECO:0000313" key="16">
    <source>
        <dbReference type="EMBL" id="AJZ75871.1"/>
    </source>
</evidence>
<dbReference type="Gene3D" id="3.40.50.11030">
    <property type="entry name" value="Threonylcarbamoyl-AMP synthase, C-terminal domain"/>
    <property type="match status" value="1"/>
</dbReference>
<dbReference type="RefSeq" id="WP_048188723.1">
    <property type="nucleotide sequence ID" value="NZ_CP011097.1"/>
</dbReference>
<evidence type="ECO:0000256" key="14">
    <source>
        <dbReference type="PIRSR" id="PIRSR004930-1"/>
    </source>
</evidence>
<dbReference type="GO" id="GO:0000049">
    <property type="term" value="F:tRNA binding"/>
    <property type="evidence" value="ECO:0007669"/>
    <property type="project" value="TreeGrafter"/>
</dbReference>
<evidence type="ECO:0000256" key="1">
    <source>
        <dbReference type="ARBA" id="ARBA00004496"/>
    </source>
</evidence>
<feature type="binding site" evidence="14">
    <location>
        <position position="123"/>
    </location>
    <ligand>
        <name>L-threonine</name>
        <dbReference type="ChEBI" id="CHEBI:57926"/>
    </ligand>
</feature>
<dbReference type="PANTHER" id="PTHR17490">
    <property type="entry name" value="SUA5"/>
    <property type="match status" value="1"/>
</dbReference>
<feature type="binding site" evidence="14">
    <location>
        <position position="197"/>
    </location>
    <ligand>
        <name>ATP</name>
        <dbReference type="ChEBI" id="CHEBI:30616"/>
    </ligand>
</feature>
<keyword evidence="5 13" id="KW-0963">Cytoplasm</keyword>
<comment type="similarity">
    <text evidence="2 13">Belongs to the SUA5 family.</text>
</comment>
<comment type="subcellular location">
    <subcellularLocation>
        <location evidence="1 13">Cytoplasm</location>
    </subcellularLocation>
</comment>
<keyword evidence="17" id="KW-1185">Reference proteome</keyword>
<evidence type="ECO:0000313" key="17">
    <source>
        <dbReference type="Proteomes" id="UP000266745"/>
    </source>
</evidence>
<dbReference type="InterPro" id="IPR050156">
    <property type="entry name" value="TC-AMP_synthase_SUA5"/>
</dbReference>
<dbReference type="NCBIfam" id="TIGR00057">
    <property type="entry name" value="L-threonylcarbamoyladenylate synthase"/>
    <property type="match status" value="1"/>
</dbReference>
<feature type="binding site" evidence="14">
    <location>
        <position position="183"/>
    </location>
    <ligand>
        <name>L-threonine</name>
        <dbReference type="ChEBI" id="CHEBI:57926"/>
    </ligand>
</feature>
<feature type="binding site" evidence="14">
    <location>
        <position position="64"/>
    </location>
    <ligand>
        <name>ATP</name>
        <dbReference type="ChEBI" id="CHEBI:30616"/>
    </ligand>
</feature>
<evidence type="ECO:0000256" key="7">
    <source>
        <dbReference type="ARBA" id="ARBA00022694"/>
    </source>
</evidence>
<dbReference type="InterPro" id="IPR017945">
    <property type="entry name" value="DHBP_synth_RibB-like_a/b_dom"/>
</dbReference>
<reference evidence="16 17" key="1">
    <citation type="journal article" date="2016" name="Sci. Rep.">
        <title>A novel ammonia-oxidizing archaeon from wastewater treatment plant: Its enrichment, physiological and genomic characteristics.</title>
        <authorList>
            <person name="Li Y."/>
            <person name="Ding K."/>
            <person name="Wen X."/>
            <person name="Zhang B."/>
            <person name="Shen B."/>
            <person name="Yang Y."/>
        </authorList>
    </citation>
    <scope>NUCLEOTIDE SEQUENCE [LARGE SCALE GENOMIC DNA]</scope>
    <source>
        <strain evidence="16 17">SAT1</strain>
    </source>
</reference>
<feature type="binding site" evidence="14">
    <location>
        <position position="69"/>
    </location>
    <ligand>
        <name>L-threonine</name>
        <dbReference type="ChEBI" id="CHEBI:57926"/>
    </ligand>
</feature>